<feature type="region of interest" description="Disordered" evidence="1">
    <location>
        <begin position="397"/>
        <end position="426"/>
    </location>
</feature>
<dbReference type="AlphaFoldDB" id="U6LHS5"/>
<dbReference type="EMBL" id="HG710696">
    <property type="protein sequence ID" value="CDJ47345.1"/>
    <property type="molecule type" value="Genomic_DNA"/>
</dbReference>
<dbReference type="VEuPathDB" id="ToxoDB:EBH_0015700"/>
<feature type="region of interest" description="Disordered" evidence="1">
    <location>
        <begin position="514"/>
        <end position="549"/>
    </location>
</feature>
<dbReference type="OrthoDB" id="346652at2759"/>
<sequence>MHMFLGFLLRKALGEELQTTVIRWKNPPPGKRHEAEVSMPDPPKWTKKIPMHFCPVRQAYVCPVPVVKGRLLVRFLVDDKVFPFQPMRTKDGDRGDSPGLLLLPGRSLGERIAPQYPWKAARRWLQQQQQQHEQKLQQQDLPEQEEKQHGDVAAQQQVQPQERRQQQQRLTLAAGLGAQHCLEKGALEAPLRPPRRFGVGLLGSSDSVSSWSGTNRNERNVYSWGAPCRPPWTPVSSSSEERELSPLQRRPSWASGARLNQERQDRVPPRWRQHEMDDPEVEQQKERQGQDRQQQQQQQHRQQPGGSQQQHNEGLWAANNSSESSNCPEARDVGFLSSPTSSSKEAETKEAAETTQEKIAATGSAAVSTSYGEASRGVCTPQLPAASSYWAFCRSSSSSTDSLRGPSPRGDLYLSPLSSPGCLQQRPGPSLHRCSLSPLLSESRASLETPCKQGEWPRLTDEEYSWNSWPWGLSDSRGLPSIRITGPPGSPDHEVKVLPGGCCLQRPADPTASGSCSCNTHDGSHHSAPTSPPSRGGQGPQGPPGPLRKCRESLIDSADLTGGLLWARRRSHSYWDLGRPFSTGHLMLKFTRSLSLQW</sequence>
<feature type="compositionally biased region" description="Polar residues" evidence="1">
    <location>
        <begin position="318"/>
        <end position="327"/>
    </location>
</feature>
<feature type="region of interest" description="Disordered" evidence="1">
    <location>
        <begin position="123"/>
        <end position="168"/>
    </location>
</feature>
<feature type="compositionally biased region" description="Basic and acidic residues" evidence="1">
    <location>
        <begin position="344"/>
        <end position="356"/>
    </location>
</feature>
<feature type="compositionally biased region" description="Low complexity" evidence="1">
    <location>
        <begin position="126"/>
        <end position="139"/>
    </location>
</feature>
<feature type="compositionally biased region" description="Low complexity" evidence="1">
    <location>
        <begin position="291"/>
        <end position="310"/>
    </location>
</feature>
<feature type="region of interest" description="Disordered" evidence="1">
    <location>
        <begin position="205"/>
        <end position="363"/>
    </location>
</feature>
<keyword evidence="3" id="KW-1185">Reference proteome</keyword>
<name>U6LHS5_9EIME</name>
<gene>
    <name evidence="2" type="ORF">EBH_0015700</name>
</gene>
<evidence type="ECO:0000256" key="1">
    <source>
        <dbReference type="SAM" id="MobiDB-lite"/>
    </source>
</evidence>
<organism evidence="2 3">
    <name type="scientific">Eimeria brunetti</name>
    <dbReference type="NCBI Taxonomy" id="51314"/>
    <lineage>
        <taxon>Eukaryota</taxon>
        <taxon>Sar</taxon>
        <taxon>Alveolata</taxon>
        <taxon>Apicomplexa</taxon>
        <taxon>Conoidasida</taxon>
        <taxon>Coccidia</taxon>
        <taxon>Eucoccidiorida</taxon>
        <taxon>Eimeriorina</taxon>
        <taxon>Eimeriidae</taxon>
        <taxon>Eimeria</taxon>
    </lineage>
</organism>
<dbReference type="Proteomes" id="UP000030750">
    <property type="component" value="Unassembled WGS sequence"/>
</dbReference>
<reference evidence="2" key="1">
    <citation type="submission" date="2013-10" db="EMBL/GenBank/DDBJ databases">
        <title>Genomic analysis of the causative agents of coccidiosis in chickens.</title>
        <authorList>
            <person name="Reid A.J."/>
            <person name="Blake D."/>
            <person name="Billington K."/>
            <person name="Browne H."/>
            <person name="Dunn M."/>
            <person name="Hung S."/>
            <person name="Kawahara F."/>
            <person name="Miranda-Saavedra D."/>
            <person name="Mourier T."/>
            <person name="Nagra H."/>
            <person name="Otto T.D."/>
            <person name="Rawlings N."/>
            <person name="Sanchez A."/>
            <person name="Sanders M."/>
            <person name="Subramaniam C."/>
            <person name="Tay Y."/>
            <person name="Dear P."/>
            <person name="Doerig C."/>
            <person name="Gruber A."/>
            <person name="Parkinson J."/>
            <person name="Shirley M."/>
            <person name="Wan K.L."/>
            <person name="Berriman M."/>
            <person name="Tomley F."/>
            <person name="Pain A."/>
        </authorList>
    </citation>
    <scope>NUCLEOTIDE SEQUENCE [LARGE SCALE GENOMIC DNA]</scope>
    <source>
        <strain evidence="2">Houghton</strain>
    </source>
</reference>
<evidence type="ECO:0000313" key="3">
    <source>
        <dbReference type="Proteomes" id="UP000030750"/>
    </source>
</evidence>
<reference evidence="2" key="2">
    <citation type="submission" date="2013-10" db="EMBL/GenBank/DDBJ databases">
        <authorList>
            <person name="Aslett M."/>
        </authorList>
    </citation>
    <scope>NUCLEOTIDE SEQUENCE [LARGE SCALE GENOMIC DNA]</scope>
    <source>
        <strain evidence="2">Houghton</strain>
    </source>
</reference>
<accession>U6LHS5</accession>
<evidence type="ECO:0000313" key="2">
    <source>
        <dbReference type="EMBL" id="CDJ47345.1"/>
    </source>
</evidence>
<proteinExistence type="predicted"/>
<feature type="compositionally biased region" description="Basic and acidic residues" evidence="1">
    <location>
        <begin position="260"/>
        <end position="290"/>
    </location>
</feature>
<protein>
    <submittedName>
        <fullName evidence="2">Uncharacterized protein</fullName>
    </submittedName>
</protein>